<dbReference type="InterPro" id="IPR051363">
    <property type="entry name" value="RLR_Helicase"/>
</dbReference>
<dbReference type="PROSITE" id="PS51192">
    <property type="entry name" value="HELICASE_ATP_BIND_1"/>
    <property type="match status" value="1"/>
</dbReference>
<dbReference type="SUPFAM" id="SSF52540">
    <property type="entry name" value="P-loop containing nucleoside triphosphate hydrolases"/>
    <property type="match status" value="1"/>
</dbReference>
<dbReference type="Pfam" id="PF11648">
    <property type="entry name" value="RIG-I_C-RD"/>
    <property type="match status" value="1"/>
</dbReference>
<evidence type="ECO:0000256" key="6">
    <source>
        <dbReference type="ARBA" id="ARBA00022723"/>
    </source>
</evidence>
<comment type="caution">
    <text evidence="19">The sequence shown here is derived from an EMBL/GenBank/DDBJ whole genome shotgun (WGS) entry which is preliminary data.</text>
</comment>
<evidence type="ECO:0000256" key="15">
    <source>
        <dbReference type="ARBA" id="ARBA00049390"/>
    </source>
</evidence>
<keyword evidence="6" id="KW-0479">Metal-binding</keyword>
<evidence type="ECO:0000256" key="14">
    <source>
        <dbReference type="ARBA" id="ARBA00023118"/>
    </source>
</evidence>
<dbReference type="GO" id="GO:0005524">
    <property type="term" value="F:ATP binding"/>
    <property type="evidence" value="ECO:0007669"/>
    <property type="project" value="UniProtKB-KW"/>
</dbReference>
<dbReference type="GO" id="GO:0045087">
    <property type="term" value="P:innate immune response"/>
    <property type="evidence" value="ECO:0007669"/>
    <property type="project" value="UniProtKB-KW"/>
</dbReference>
<evidence type="ECO:0000256" key="8">
    <source>
        <dbReference type="ARBA" id="ARBA00022801"/>
    </source>
</evidence>
<dbReference type="Gene3D" id="3.40.50.300">
    <property type="entry name" value="P-loop containing nucleotide triphosphate hydrolases"/>
    <property type="match status" value="2"/>
</dbReference>
<keyword evidence="8" id="KW-0378">Hydrolase</keyword>
<keyword evidence="14" id="KW-0051">Antiviral defense</keyword>
<protein>
    <recommendedName>
        <fullName evidence="3">RNA helicase</fullName>
        <ecNumber evidence="3">3.6.4.13</ecNumber>
    </recommendedName>
</protein>
<keyword evidence="7" id="KW-0547">Nucleotide-binding</keyword>
<dbReference type="GO" id="GO:0003677">
    <property type="term" value="F:DNA binding"/>
    <property type="evidence" value="ECO:0007669"/>
    <property type="project" value="InterPro"/>
</dbReference>
<keyword evidence="13" id="KW-0694">RNA-binding</keyword>
<evidence type="ECO:0000259" key="16">
    <source>
        <dbReference type="PROSITE" id="PS51192"/>
    </source>
</evidence>
<reference evidence="19 20" key="1">
    <citation type="submission" date="2024-02" db="EMBL/GenBank/DDBJ databases">
        <title>Chromosome-scale genome assembly of the rough periwinkle Littorina saxatilis.</title>
        <authorList>
            <person name="De Jode A."/>
            <person name="Faria R."/>
            <person name="Formenti G."/>
            <person name="Sims Y."/>
            <person name="Smith T.P."/>
            <person name="Tracey A."/>
            <person name="Wood J.M.D."/>
            <person name="Zagrodzka Z.B."/>
            <person name="Johannesson K."/>
            <person name="Butlin R.K."/>
            <person name="Leder E.H."/>
        </authorList>
    </citation>
    <scope>NUCLEOTIDE SEQUENCE [LARGE SCALE GENOMIC DNA]</scope>
    <source>
        <strain evidence="19">Snail1</strain>
        <tissue evidence="19">Muscle</tissue>
    </source>
</reference>
<keyword evidence="10" id="KW-0862">Zinc</keyword>
<evidence type="ECO:0000256" key="5">
    <source>
        <dbReference type="ARBA" id="ARBA00022588"/>
    </source>
</evidence>
<dbReference type="InterPro" id="IPR001650">
    <property type="entry name" value="Helicase_C-like"/>
</dbReference>
<evidence type="ECO:0000256" key="7">
    <source>
        <dbReference type="ARBA" id="ARBA00022741"/>
    </source>
</evidence>
<evidence type="ECO:0000313" key="20">
    <source>
        <dbReference type="Proteomes" id="UP001374579"/>
    </source>
</evidence>
<dbReference type="InterPro" id="IPR014001">
    <property type="entry name" value="Helicase_ATP-bd"/>
</dbReference>
<dbReference type="Pfam" id="PF04851">
    <property type="entry name" value="ResIII"/>
    <property type="match status" value="1"/>
</dbReference>
<evidence type="ECO:0000313" key="19">
    <source>
        <dbReference type="EMBL" id="KAK7115822.1"/>
    </source>
</evidence>
<keyword evidence="12" id="KW-0391">Immunity</keyword>
<dbReference type="Proteomes" id="UP001374579">
    <property type="component" value="Unassembled WGS sequence"/>
</dbReference>
<proteinExistence type="inferred from homology"/>
<dbReference type="Gene3D" id="2.170.150.30">
    <property type="entry name" value="RIG-I-like receptor, C-terminal regulatory domain"/>
    <property type="match status" value="1"/>
</dbReference>
<dbReference type="PANTHER" id="PTHR14074">
    <property type="entry name" value="HELICASE WITH DEATH DOMAIN-RELATED"/>
    <property type="match status" value="1"/>
</dbReference>
<evidence type="ECO:0000256" key="10">
    <source>
        <dbReference type="ARBA" id="ARBA00022833"/>
    </source>
</evidence>
<evidence type="ECO:0000256" key="12">
    <source>
        <dbReference type="ARBA" id="ARBA00022859"/>
    </source>
</evidence>
<evidence type="ECO:0000259" key="17">
    <source>
        <dbReference type="PROSITE" id="PS51194"/>
    </source>
</evidence>
<dbReference type="EC" id="3.6.4.13" evidence="3"/>
<sequence length="1118" mass="127816">METEIQFEEESVLRCALSSTQQFLEQFGLVPSRVAGYTQYPTEKIRQVLRHERNDEMSLAVTSFVENLLDDVAPPLTLTCFMETLFKANNDPDTYNDPDCPEINEGAWRVHDIITLVCTYMPLQQALVDFLRQGQAGQVDIQGVVTQMNNHRLLKPEFIAPVLQSLELDGVEAAAVRTLASVYATRVDMLREDFNDFKADGGAGGMSVDVEPPGGEFWLRCLLQCVENNGGQGFSLSVPQSVLSAESWAKAYDRMAYGRRGRVRDTDDVASEAGTLVDHEEDDVEEHPTVPKQIIRTPEEIARRQHAHREVLARNMEPLQTTRQSRTHAFVFGQGQEIPHIMEIFHHEYQTREISSEQTARVHSVADDTCSVVTTSSNSTSTENNSHVRDDDVATMGPNFWANRDRFRADWEEGQINLHGYQEEVLRWAREGKNVAIFLPTGTGKTFVVLKYVKEYLSRPGLNRVVFLAPKVKLAEQQYHRFRKFFPKVTYFRCGKSRSSTAPFAELLDTYKVFVMTPQCLVEAVHAKEVEMTDFSMLVLDECHHVGQGKHAYKVLMGLYLKAKYTEGQNFKKLPQVIGLTASPGVGQGGSLQTAVIHINELCYMMDVEKICTVKDNRDELQLYVNEPKHEIHTCPRRKRDGFRNVIDEIMGQIEDSMIRCADAERGLNTEKRENLKDVLKAPSLHRGRPQYNNWVSSLDTKLTTFAELKDTYTRLFSMAEMLIIYQKCLILNEDCESLYALEYLKEQTKPLEDQVPANALRSTERQLLDQLYCRMSELERASQDPEDCNPKLNMLEDILLEIIDKNQGQSACMVFVRTLELTKAVQRWINSHPELSYLHPGRMTGSKRAITDGGMTRHEISDVMEKFNKGEHKVVVCTSAADEGLDFQACNVVVRYDYVTSMISMIQTRGRARQMDSQYCVLGNLLHGNIDKEKENLAAERLMHQAVDKVQTYMEHNTNAFLADMNQWQKTECTRQKLEELQADLKVRSKTVSSAVYQLLCRKCQCHVCMSTEFRLLEQSCRAVVAPDFRGRWKRVERGEVHQFKLNVEKIAKVHCKACSYDWGILIRYTPTGKELPVLKIESFFLVDTRTGDKMNGKLKWPQAPFHVEAISYEHLM</sequence>
<feature type="domain" description="Helicase ATP-binding" evidence="16">
    <location>
        <begin position="426"/>
        <end position="602"/>
    </location>
</feature>
<keyword evidence="20" id="KW-1185">Reference proteome</keyword>
<organism evidence="19 20">
    <name type="scientific">Littorina saxatilis</name>
    <dbReference type="NCBI Taxonomy" id="31220"/>
    <lineage>
        <taxon>Eukaryota</taxon>
        <taxon>Metazoa</taxon>
        <taxon>Spiralia</taxon>
        <taxon>Lophotrochozoa</taxon>
        <taxon>Mollusca</taxon>
        <taxon>Gastropoda</taxon>
        <taxon>Caenogastropoda</taxon>
        <taxon>Littorinimorpha</taxon>
        <taxon>Littorinoidea</taxon>
        <taxon>Littorinidae</taxon>
        <taxon>Littorina</taxon>
    </lineage>
</organism>
<feature type="domain" description="Helicase C-terminal" evidence="17">
    <location>
        <begin position="795"/>
        <end position="959"/>
    </location>
</feature>
<dbReference type="EMBL" id="JBAMIC010000001">
    <property type="protein sequence ID" value="KAK7115822.1"/>
    <property type="molecule type" value="Genomic_DNA"/>
</dbReference>
<dbReference type="InterPro" id="IPR038557">
    <property type="entry name" value="RLR_C_sf"/>
</dbReference>
<dbReference type="GO" id="GO:0005737">
    <property type="term" value="C:cytoplasm"/>
    <property type="evidence" value="ECO:0007669"/>
    <property type="project" value="UniProtKB-SubCell"/>
</dbReference>
<dbReference type="SMART" id="SM00490">
    <property type="entry name" value="HELICc"/>
    <property type="match status" value="1"/>
</dbReference>
<accession>A0AAN9C1V9</accession>
<keyword evidence="11" id="KW-0067">ATP-binding</keyword>
<evidence type="ECO:0000256" key="1">
    <source>
        <dbReference type="ARBA" id="ARBA00004496"/>
    </source>
</evidence>
<dbReference type="InterPro" id="IPR041204">
    <property type="entry name" value="RIG-I-like_C"/>
</dbReference>
<dbReference type="SMART" id="SM00487">
    <property type="entry name" value="DEXDc"/>
    <property type="match status" value="1"/>
</dbReference>
<evidence type="ECO:0000256" key="11">
    <source>
        <dbReference type="ARBA" id="ARBA00022840"/>
    </source>
</evidence>
<dbReference type="PANTHER" id="PTHR14074:SF16">
    <property type="entry name" value="ANTIVIRAL INNATE IMMUNE RESPONSE RECEPTOR RIG-I"/>
    <property type="match status" value="1"/>
</dbReference>
<keyword evidence="4" id="KW-0963">Cytoplasm</keyword>
<dbReference type="Gene3D" id="1.20.1320.30">
    <property type="match status" value="1"/>
</dbReference>
<keyword evidence="9" id="KW-0347">Helicase</keyword>
<evidence type="ECO:0000256" key="3">
    <source>
        <dbReference type="ARBA" id="ARBA00012552"/>
    </source>
</evidence>
<gene>
    <name evidence="19" type="ORF">V1264_001628</name>
</gene>
<dbReference type="GO" id="GO:0051607">
    <property type="term" value="P:defense response to virus"/>
    <property type="evidence" value="ECO:0007669"/>
    <property type="project" value="UniProtKB-KW"/>
</dbReference>
<evidence type="ECO:0000256" key="4">
    <source>
        <dbReference type="ARBA" id="ARBA00022490"/>
    </source>
</evidence>
<dbReference type="GO" id="GO:0003723">
    <property type="term" value="F:RNA binding"/>
    <property type="evidence" value="ECO:0007669"/>
    <property type="project" value="UniProtKB-KW"/>
</dbReference>
<dbReference type="PROSITE" id="PS51194">
    <property type="entry name" value="HELICASE_CTER"/>
    <property type="match status" value="1"/>
</dbReference>
<dbReference type="GO" id="GO:0016787">
    <property type="term" value="F:hydrolase activity"/>
    <property type="evidence" value="ECO:0007669"/>
    <property type="project" value="UniProtKB-KW"/>
</dbReference>
<keyword evidence="5" id="KW-0399">Innate immunity</keyword>
<comment type="similarity">
    <text evidence="2">Belongs to the helicase family. RLR subfamily.</text>
</comment>
<dbReference type="InterPro" id="IPR006935">
    <property type="entry name" value="Helicase/UvrB_N"/>
</dbReference>
<evidence type="ECO:0000256" key="13">
    <source>
        <dbReference type="ARBA" id="ARBA00022884"/>
    </source>
</evidence>
<dbReference type="PROSITE" id="PS51789">
    <property type="entry name" value="RLR_CTR"/>
    <property type="match status" value="1"/>
</dbReference>
<dbReference type="Pfam" id="PF00271">
    <property type="entry name" value="Helicase_C"/>
    <property type="match status" value="1"/>
</dbReference>
<dbReference type="InterPro" id="IPR027417">
    <property type="entry name" value="P-loop_NTPase"/>
</dbReference>
<comment type="subcellular location">
    <subcellularLocation>
        <location evidence="1">Cytoplasm</location>
    </subcellularLocation>
</comment>
<feature type="domain" description="RLR CTR" evidence="18">
    <location>
        <begin position="988"/>
        <end position="1118"/>
    </location>
</feature>
<comment type="catalytic activity">
    <reaction evidence="15">
        <text>ATP + H2O = ADP + phosphate + H(+)</text>
        <dbReference type="Rhea" id="RHEA:13065"/>
        <dbReference type="ChEBI" id="CHEBI:15377"/>
        <dbReference type="ChEBI" id="CHEBI:15378"/>
        <dbReference type="ChEBI" id="CHEBI:30616"/>
        <dbReference type="ChEBI" id="CHEBI:43474"/>
        <dbReference type="ChEBI" id="CHEBI:456216"/>
        <dbReference type="EC" id="3.6.4.13"/>
    </reaction>
    <physiologicalReaction direction="left-to-right" evidence="15">
        <dbReference type="Rhea" id="RHEA:13066"/>
    </physiologicalReaction>
</comment>
<evidence type="ECO:0000256" key="9">
    <source>
        <dbReference type="ARBA" id="ARBA00022806"/>
    </source>
</evidence>
<evidence type="ECO:0000259" key="18">
    <source>
        <dbReference type="PROSITE" id="PS51789"/>
    </source>
</evidence>
<name>A0AAN9C1V9_9CAEN</name>
<dbReference type="AlphaFoldDB" id="A0AAN9C1V9"/>
<evidence type="ECO:0000256" key="2">
    <source>
        <dbReference type="ARBA" id="ARBA00006866"/>
    </source>
</evidence>
<dbReference type="GO" id="GO:0046872">
    <property type="term" value="F:metal ion binding"/>
    <property type="evidence" value="ECO:0007669"/>
    <property type="project" value="UniProtKB-KW"/>
</dbReference>
<dbReference type="Pfam" id="PF18119">
    <property type="entry name" value="RIG-I_C"/>
    <property type="match status" value="1"/>
</dbReference>
<dbReference type="InterPro" id="IPR021673">
    <property type="entry name" value="RLR_CTR"/>
</dbReference>
<dbReference type="GO" id="GO:0003724">
    <property type="term" value="F:RNA helicase activity"/>
    <property type="evidence" value="ECO:0007669"/>
    <property type="project" value="UniProtKB-EC"/>
</dbReference>